<dbReference type="Pfam" id="PF00582">
    <property type="entry name" value="Usp"/>
    <property type="match status" value="2"/>
</dbReference>
<gene>
    <name evidence="3" type="ORF">SXIM_54190</name>
</gene>
<dbReference type="HOGENOM" id="CLU_049301_2_3_11"/>
<dbReference type="KEGG" id="sxi:SXIM_54190"/>
<evidence type="ECO:0000313" key="4">
    <source>
        <dbReference type="Proteomes" id="UP000034034"/>
    </source>
</evidence>
<evidence type="ECO:0000256" key="1">
    <source>
        <dbReference type="ARBA" id="ARBA00008791"/>
    </source>
</evidence>
<dbReference type="Proteomes" id="UP000034034">
    <property type="component" value="Chromosome"/>
</dbReference>
<comment type="similarity">
    <text evidence="1">Belongs to the universal stress protein A family.</text>
</comment>
<dbReference type="InterPro" id="IPR006016">
    <property type="entry name" value="UspA"/>
</dbReference>
<reference evidence="3" key="1">
    <citation type="submission" date="2019-08" db="EMBL/GenBank/DDBJ databases">
        <title>Complete genome sequence of a mangrove-derived Streptomyces xiamenensis.</title>
        <authorList>
            <person name="Xu J."/>
        </authorList>
    </citation>
    <scope>NUCLEOTIDE SEQUENCE</scope>
    <source>
        <strain evidence="3">318</strain>
    </source>
</reference>
<organism evidence="3 4">
    <name type="scientific">Streptomyces xiamenensis</name>
    <dbReference type="NCBI Taxonomy" id="408015"/>
    <lineage>
        <taxon>Bacteria</taxon>
        <taxon>Bacillati</taxon>
        <taxon>Actinomycetota</taxon>
        <taxon>Actinomycetes</taxon>
        <taxon>Kitasatosporales</taxon>
        <taxon>Streptomycetaceae</taxon>
        <taxon>Streptomyces</taxon>
    </lineage>
</organism>
<dbReference type="Gene3D" id="3.40.50.620">
    <property type="entry name" value="HUPs"/>
    <property type="match status" value="2"/>
</dbReference>
<dbReference type="InterPro" id="IPR014729">
    <property type="entry name" value="Rossmann-like_a/b/a_fold"/>
</dbReference>
<feature type="domain" description="UspA" evidence="2">
    <location>
        <begin position="152"/>
        <end position="281"/>
    </location>
</feature>
<dbReference type="InterPro" id="IPR006015">
    <property type="entry name" value="Universal_stress_UspA"/>
</dbReference>
<sequence length="283" mass="29998">MMTMTQPIVVGIDGSESSLQAADWAVDAAARHDRQLRMVYASFWEQYEVMSPSVGLQRPEGGMMARNVLAAAQQRATKRRPEVKVSTEVVTHPPVAALLAEARGASVVVVGSRGRGQLAGMLLGTVGLGVAARATCPVVVVRGSAPAREGYYQQVVAAVKDEGHPAAVEFAFQEAGARRCAVRAIHAWLAPAEGGTGQEDEETVAALLTRSLARGRELHPEVRVEEQPLRGPARSELLTAAERADLLVLGAHERRTPVGLQLGLTSHALLQHAACPVAVIPPN</sequence>
<evidence type="ECO:0000313" key="3">
    <source>
        <dbReference type="EMBL" id="AKG46803.1"/>
    </source>
</evidence>
<dbReference type="SUPFAM" id="SSF52402">
    <property type="entry name" value="Adenine nucleotide alpha hydrolases-like"/>
    <property type="match status" value="2"/>
</dbReference>
<dbReference type="PANTHER" id="PTHR46268">
    <property type="entry name" value="STRESS RESPONSE PROTEIN NHAX"/>
    <property type="match status" value="1"/>
</dbReference>
<dbReference type="STRING" id="408015.SXIM_54190"/>
<proteinExistence type="inferred from homology"/>
<dbReference type="PATRIC" id="fig|408015.6.peg.5484"/>
<dbReference type="PRINTS" id="PR01438">
    <property type="entry name" value="UNVRSLSTRESS"/>
</dbReference>
<name>A0A0F7G1T2_9ACTN</name>
<dbReference type="PANTHER" id="PTHR46268:SF6">
    <property type="entry name" value="UNIVERSAL STRESS PROTEIN UP12"/>
    <property type="match status" value="1"/>
</dbReference>
<dbReference type="AlphaFoldDB" id="A0A0F7G1T2"/>
<keyword evidence="4" id="KW-1185">Reference proteome</keyword>
<feature type="domain" description="UspA" evidence="2">
    <location>
        <begin position="4"/>
        <end position="142"/>
    </location>
</feature>
<evidence type="ECO:0000259" key="2">
    <source>
        <dbReference type="Pfam" id="PF00582"/>
    </source>
</evidence>
<dbReference type="EMBL" id="CP009922">
    <property type="protein sequence ID" value="AKG46803.1"/>
    <property type="molecule type" value="Genomic_DNA"/>
</dbReference>
<accession>A0A0F7G1T2</accession>
<protein>
    <submittedName>
        <fullName evidence="3">Stress-inducible protein</fullName>
    </submittedName>
</protein>